<feature type="compositionally biased region" description="Polar residues" evidence="1">
    <location>
        <begin position="24"/>
        <end position="35"/>
    </location>
</feature>
<sequence>MGGSSKRRRSDKSSPDEPHEDSNLGYSSSGRTLQGLNAPPLHRQNPLNSEAISAQPEIRQAAQPNNLTETDPPPHHSAWLAAWRERQKQESPHQVLPTKSRKKQTPLPYKPPTSTKTFIDLTLSDDDDDMEASASSKPASEMSFVQLPNEEPIMSSKTSSATPCSTTGHDVDMLRQGQMTIAQKGVSYNERPSIDLGQRNGLGARQTAASSPIPFASNNTPRGDFVRPQAVLQTQITRADHSHVPPVLYDIDMTTRPAVSKKARRSALRFNTFLRKPEYTLDEAIYGLANGPNRPASSSFDQPTFNQQIYQKPLEPNPDTRCAHFDPRIHWTWERSPEWYEKKMAEVSTRGNKKSPSRFGQGIASLRRRLEKQKQAPRQEFPDRVLQNPQWLAAAQALKQMAALASKKKAISPILLDEMEFVFVRGQHHSYE</sequence>
<dbReference type="EMBL" id="KI912112">
    <property type="protein sequence ID" value="ETS81565.1"/>
    <property type="molecule type" value="Genomic_DNA"/>
</dbReference>
<dbReference type="OrthoDB" id="3550599at2759"/>
<dbReference type="InParanoid" id="W3X692"/>
<feature type="region of interest" description="Disordered" evidence="1">
    <location>
        <begin position="1"/>
        <end position="119"/>
    </location>
</feature>
<dbReference type="AlphaFoldDB" id="W3X692"/>
<evidence type="ECO:0000313" key="3">
    <source>
        <dbReference type="Proteomes" id="UP000030651"/>
    </source>
</evidence>
<gene>
    <name evidence="2" type="ORF">PFICI_06567</name>
</gene>
<dbReference type="GeneID" id="19271580"/>
<protein>
    <submittedName>
        <fullName evidence="2">Uncharacterized protein</fullName>
    </submittedName>
</protein>
<name>W3X692_PESFW</name>
<dbReference type="HOGENOM" id="CLU_634771_0_0_1"/>
<reference evidence="3" key="1">
    <citation type="journal article" date="2015" name="BMC Genomics">
        <title>Genomic and transcriptomic analysis of the endophytic fungus Pestalotiopsis fici reveals its lifestyle and high potential for synthesis of natural products.</title>
        <authorList>
            <person name="Wang X."/>
            <person name="Zhang X."/>
            <person name="Liu L."/>
            <person name="Xiang M."/>
            <person name="Wang W."/>
            <person name="Sun X."/>
            <person name="Che Y."/>
            <person name="Guo L."/>
            <person name="Liu G."/>
            <person name="Guo L."/>
            <person name="Wang C."/>
            <person name="Yin W.B."/>
            <person name="Stadler M."/>
            <person name="Zhang X."/>
            <person name="Liu X."/>
        </authorList>
    </citation>
    <scope>NUCLEOTIDE SEQUENCE [LARGE SCALE GENOMIC DNA]</scope>
    <source>
        <strain evidence="3">W106-1 / CGMCC3.15140</strain>
    </source>
</reference>
<dbReference type="RefSeq" id="XP_007833339.1">
    <property type="nucleotide sequence ID" value="XM_007835148.1"/>
</dbReference>
<organism evidence="2 3">
    <name type="scientific">Pestalotiopsis fici (strain W106-1 / CGMCC3.15140)</name>
    <dbReference type="NCBI Taxonomy" id="1229662"/>
    <lineage>
        <taxon>Eukaryota</taxon>
        <taxon>Fungi</taxon>
        <taxon>Dikarya</taxon>
        <taxon>Ascomycota</taxon>
        <taxon>Pezizomycotina</taxon>
        <taxon>Sordariomycetes</taxon>
        <taxon>Xylariomycetidae</taxon>
        <taxon>Amphisphaeriales</taxon>
        <taxon>Sporocadaceae</taxon>
        <taxon>Pestalotiopsis</taxon>
    </lineage>
</organism>
<keyword evidence="3" id="KW-1185">Reference proteome</keyword>
<feature type="compositionally biased region" description="Basic and acidic residues" evidence="1">
    <location>
        <begin position="11"/>
        <end position="22"/>
    </location>
</feature>
<evidence type="ECO:0000256" key="1">
    <source>
        <dbReference type="SAM" id="MobiDB-lite"/>
    </source>
</evidence>
<dbReference type="KEGG" id="pfy:PFICI_06567"/>
<accession>W3X692</accession>
<proteinExistence type="predicted"/>
<feature type="compositionally biased region" description="Basic residues" evidence="1">
    <location>
        <begin position="1"/>
        <end position="10"/>
    </location>
</feature>
<evidence type="ECO:0000313" key="2">
    <source>
        <dbReference type="EMBL" id="ETS81565.1"/>
    </source>
</evidence>
<dbReference type="Proteomes" id="UP000030651">
    <property type="component" value="Unassembled WGS sequence"/>
</dbReference>